<dbReference type="InterPro" id="IPR056362">
    <property type="entry name" value="AtuA-like_ferredoxin_dom"/>
</dbReference>
<accession>A0A1J9RNI6</accession>
<evidence type="ECO:0000313" key="4">
    <source>
        <dbReference type="Proteomes" id="UP000183809"/>
    </source>
</evidence>
<dbReference type="Pfam" id="PF23544">
    <property type="entry name" value="AtuA_ferredoxin"/>
    <property type="match status" value="1"/>
</dbReference>
<proteinExistence type="predicted"/>
<dbReference type="STRING" id="236234.A0A1J9RNI6"/>
<dbReference type="AlphaFoldDB" id="A0A1J9RNI6"/>
<evidence type="ECO:0000259" key="2">
    <source>
        <dbReference type="Pfam" id="PF23544"/>
    </source>
</evidence>
<keyword evidence="4" id="KW-1185">Reference proteome</keyword>
<sequence>MLSGGGGGVARSVFTTPPPTFTSSLVPRESYDTPVEASASAPAPASLAGVFGPTVTLRLGDVVLARSGDKGPNLNVGFFVRGGGGGGREKNEEEGKGGGDEGEGEEDVADLAWRWLRAYLSRERFITTLVGAEDWPAYNNDQYSNDEREPYHVERVEFAGIRAVHFVVYGFLGRGVGSCARLDCFAKGFADYVRDRWVEVPRAMLALRSKDGRVVEEIERGLRG</sequence>
<evidence type="ECO:0000313" key="3">
    <source>
        <dbReference type="EMBL" id="OJD29157.1"/>
    </source>
</evidence>
<evidence type="ECO:0000256" key="1">
    <source>
        <dbReference type="SAM" id="MobiDB-lite"/>
    </source>
</evidence>
<name>A0A1J9RNI6_9PEZI</name>
<feature type="domain" description="AtuA-like ferredoxin-fold" evidence="2">
    <location>
        <begin position="141"/>
        <end position="198"/>
    </location>
</feature>
<feature type="region of interest" description="Disordered" evidence="1">
    <location>
        <begin position="80"/>
        <end position="105"/>
    </location>
</feature>
<dbReference type="GeneID" id="31019979"/>
<protein>
    <recommendedName>
        <fullName evidence="2">AtuA-like ferredoxin-fold domain-containing protein</fullName>
    </recommendedName>
</protein>
<reference evidence="3 4" key="1">
    <citation type="submission" date="2016-10" db="EMBL/GenBank/DDBJ databases">
        <title>Proteomics and genomics reveal pathogen-plant mechanisms compatible with a hemibiotrophic lifestyle of Diplodia corticola.</title>
        <authorList>
            <person name="Fernandes I."/>
            <person name="De Jonge R."/>
            <person name="Van De Peer Y."/>
            <person name="Devreese B."/>
            <person name="Alves A."/>
            <person name="Esteves A.C."/>
        </authorList>
    </citation>
    <scope>NUCLEOTIDE SEQUENCE [LARGE SCALE GENOMIC DNA]</scope>
    <source>
        <strain evidence="3 4">CBS 112549</strain>
    </source>
</reference>
<feature type="region of interest" description="Disordered" evidence="1">
    <location>
        <begin position="1"/>
        <end position="27"/>
    </location>
</feature>
<gene>
    <name evidence="3" type="ORF">BKCO1_900001</name>
</gene>
<feature type="compositionally biased region" description="Basic and acidic residues" evidence="1">
    <location>
        <begin position="87"/>
        <end position="99"/>
    </location>
</feature>
<dbReference type="RefSeq" id="XP_020125417.1">
    <property type="nucleotide sequence ID" value="XM_020279716.1"/>
</dbReference>
<dbReference type="PANTHER" id="PTHR47585:SF1">
    <property type="entry name" value="DUF1446 DOMAIN-CONTAINING PROTEIN"/>
    <property type="match status" value="1"/>
</dbReference>
<dbReference type="EMBL" id="MNUE01000090">
    <property type="protein sequence ID" value="OJD29157.1"/>
    <property type="molecule type" value="Genomic_DNA"/>
</dbReference>
<dbReference type="OrthoDB" id="10265871at2759"/>
<dbReference type="PANTHER" id="PTHR47585">
    <property type="match status" value="1"/>
</dbReference>
<dbReference type="Proteomes" id="UP000183809">
    <property type="component" value="Unassembled WGS sequence"/>
</dbReference>
<comment type="caution">
    <text evidence="3">The sequence shown here is derived from an EMBL/GenBank/DDBJ whole genome shotgun (WGS) entry which is preliminary data.</text>
</comment>
<organism evidence="3 4">
    <name type="scientific">Diplodia corticola</name>
    <dbReference type="NCBI Taxonomy" id="236234"/>
    <lineage>
        <taxon>Eukaryota</taxon>
        <taxon>Fungi</taxon>
        <taxon>Dikarya</taxon>
        <taxon>Ascomycota</taxon>
        <taxon>Pezizomycotina</taxon>
        <taxon>Dothideomycetes</taxon>
        <taxon>Dothideomycetes incertae sedis</taxon>
        <taxon>Botryosphaeriales</taxon>
        <taxon>Botryosphaeriaceae</taxon>
        <taxon>Diplodia</taxon>
    </lineage>
</organism>